<feature type="domain" description="Velvet" evidence="7">
    <location>
        <begin position="1"/>
        <end position="119"/>
    </location>
</feature>
<dbReference type="EMBL" id="JAVRRT010000002">
    <property type="protein sequence ID" value="KAK5174049.1"/>
    <property type="molecule type" value="Genomic_DNA"/>
</dbReference>
<organism evidence="8 9">
    <name type="scientific">Saxophila tyrrhenica</name>
    <dbReference type="NCBI Taxonomy" id="1690608"/>
    <lineage>
        <taxon>Eukaryota</taxon>
        <taxon>Fungi</taxon>
        <taxon>Dikarya</taxon>
        <taxon>Ascomycota</taxon>
        <taxon>Pezizomycotina</taxon>
        <taxon>Dothideomycetes</taxon>
        <taxon>Dothideomycetidae</taxon>
        <taxon>Mycosphaerellales</taxon>
        <taxon>Extremaceae</taxon>
        <taxon>Saxophila</taxon>
    </lineage>
</organism>
<keyword evidence="9" id="KW-1185">Reference proteome</keyword>
<dbReference type="Pfam" id="PF11754">
    <property type="entry name" value="Velvet"/>
    <property type="match status" value="1"/>
</dbReference>
<evidence type="ECO:0000256" key="5">
    <source>
        <dbReference type="ARBA" id="ARBA00023242"/>
    </source>
</evidence>
<comment type="subcellular location">
    <subcellularLocation>
        <location evidence="1">Nucleus</location>
    </subcellularLocation>
</comment>
<evidence type="ECO:0000259" key="7">
    <source>
        <dbReference type="PROSITE" id="PS51821"/>
    </source>
</evidence>
<gene>
    <name evidence="8" type="ORF">LTR77_001129</name>
</gene>
<keyword evidence="5" id="KW-0539">Nucleus</keyword>
<evidence type="ECO:0000313" key="9">
    <source>
        <dbReference type="Proteomes" id="UP001337655"/>
    </source>
</evidence>
<accession>A0AAV9PP54</accession>
<evidence type="ECO:0000256" key="4">
    <source>
        <dbReference type="ARBA" id="ARBA00023163"/>
    </source>
</evidence>
<keyword evidence="3" id="KW-0805">Transcription regulation</keyword>
<evidence type="ECO:0000256" key="2">
    <source>
        <dbReference type="ARBA" id="ARBA00022969"/>
    </source>
</evidence>
<dbReference type="AlphaFoldDB" id="A0AAV9PP54"/>
<feature type="compositionally biased region" description="Low complexity" evidence="6">
    <location>
        <begin position="436"/>
        <end position="447"/>
    </location>
</feature>
<feature type="region of interest" description="Disordered" evidence="6">
    <location>
        <begin position="131"/>
        <end position="150"/>
    </location>
</feature>
<comment type="caution">
    <text evidence="8">The sequence shown here is derived from an EMBL/GenBank/DDBJ whole genome shotgun (WGS) entry which is preliminary data.</text>
</comment>
<dbReference type="PANTHER" id="PTHR33572">
    <property type="entry name" value="SPORE DEVELOPMENT REGULATOR VOSA"/>
    <property type="match status" value="1"/>
</dbReference>
<reference evidence="8 9" key="1">
    <citation type="submission" date="2023-08" db="EMBL/GenBank/DDBJ databases">
        <title>Black Yeasts Isolated from many extreme environments.</title>
        <authorList>
            <person name="Coleine C."/>
            <person name="Stajich J.E."/>
            <person name="Selbmann L."/>
        </authorList>
    </citation>
    <scope>NUCLEOTIDE SEQUENCE [LARGE SCALE GENOMIC DNA]</scope>
    <source>
        <strain evidence="8 9">CCFEE 5935</strain>
    </source>
</reference>
<evidence type="ECO:0000256" key="3">
    <source>
        <dbReference type="ARBA" id="ARBA00023015"/>
    </source>
</evidence>
<dbReference type="GO" id="GO:0030435">
    <property type="term" value="P:sporulation resulting in formation of a cellular spore"/>
    <property type="evidence" value="ECO:0007669"/>
    <property type="project" value="UniProtKB-KW"/>
</dbReference>
<keyword evidence="4" id="KW-0804">Transcription</keyword>
<dbReference type="Gene3D" id="2.60.40.3960">
    <property type="entry name" value="Velvet domain"/>
    <property type="match status" value="1"/>
</dbReference>
<keyword evidence="2" id="KW-0749">Sporulation</keyword>
<feature type="region of interest" description="Disordered" evidence="6">
    <location>
        <begin position="277"/>
        <end position="319"/>
    </location>
</feature>
<dbReference type="Proteomes" id="UP001337655">
    <property type="component" value="Unassembled WGS sequence"/>
</dbReference>
<protein>
    <recommendedName>
        <fullName evidence="7">Velvet domain-containing protein</fullName>
    </recommendedName>
</protein>
<dbReference type="RefSeq" id="XP_064662718.1">
    <property type="nucleotide sequence ID" value="XM_064798391.1"/>
</dbReference>
<evidence type="ECO:0000256" key="6">
    <source>
        <dbReference type="SAM" id="MobiDB-lite"/>
    </source>
</evidence>
<dbReference type="PANTHER" id="PTHR33572:SF18">
    <property type="entry name" value="SPORE DEVELOPMENT REGULATOR VOSA"/>
    <property type="match status" value="1"/>
</dbReference>
<feature type="region of interest" description="Disordered" evidence="6">
    <location>
        <begin position="167"/>
        <end position="188"/>
    </location>
</feature>
<dbReference type="InterPro" id="IPR037525">
    <property type="entry name" value="Velvet_dom"/>
</dbReference>
<feature type="compositionally biased region" description="Polar residues" evidence="6">
    <location>
        <begin position="297"/>
        <end position="319"/>
    </location>
</feature>
<dbReference type="InterPro" id="IPR021740">
    <property type="entry name" value="Velvet"/>
</dbReference>
<name>A0AAV9PP54_9PEZI</name>
<sequence>MVALLVEAEQSRGHDGIDGFRPVRPNPLVGASTSSLHRLKDVDNKDGGFFVFGDISCRREGRFRLQFALFELRPDGSEFLNYAMSNPFKVVPFKEFRGMKESTHLSRTFSDQGVRLRLRKEPRAIGAKRSWTGTEMGPTTSPPSRDPMGMHHERNDYGYEMGSMKRQRTDSDFTPHSYSQQPYAGGPVNPTPSYFETGGINMDNNGWPIHNNYQASLTHNQHMAQPSPAQPVAQRSYAHMSYPPTLDTTTGQDYSVNTTSALNLSTTLGDVYAGQRNQTYSSRPSGGSFDQAHGLRTPTSASDSSNGYANQRSAVQSNPQDVRISIEQMTPMAQNLAQSQGISSVTPSYGMPPNPLNSSAQSYTTAADTIDSAYGQTMPQSGLKYELDDYGSTTNPYFDTVPTRDTYASAGGSLSDTNLPLGGSMLNRSYAPAHAQQQPQQQQQQQQSSEGSMPSQDLAGYKASVQAYPTPNQTSPLG</sequence>
<evidence type="ECO:0000256" key="1">
    <source>
        <dbReference type="ARBA" id="ARBA00004123"/>
    </source>
</evidence>
<dbReference type="PROSITE" id="PS51821">
    <property type="entry name" value="VELVET"/>
    <property type="match status" value="1"/>
</dbReference>
<dbReference type="InterPro" id="IPR038491">
    <property type="entry name" value="Velvet_dom_sf"/>
</dbReference>
<proteinExistence type="predicted"/>
<feature type="compositionally biased region" description="Polar residues" evidence="6">
    <location>
        <begin position="467"/>
        <end position="478"/>
    </location>
</feature>
<feature type="region of interest" description="Disordered" evidence="6">
    <location>
        <begin position="409"/>
        <end position="478"/>
    </location>
</feature>
<evidence type="ECO:0000313" key="8">
    <source>
        <dbReference type="EMBL" id="KAK5174049.1"/>
    </source>
</evidence>
<dbReference type="GO" id="GO:0005634">
    <property type="term" value="C:nucleus"/>
    <property type="evidence" value="ECO:0007669"/>
    <property type="project" value="UniProtKB-SubCell"/>
</dbReference>
<dbReference type="GeneID" id="89922477"/>